<keyword evidence="2" id="KW-1185">Reference proteome</keyword>
<sequence length="51" mass="5701">MIDSIVSVIGIIDILMSVQSTIRFPSHRGLPAQFDTSHGRFNLEQLCKRAT</sequence>
<reference evidence="1 2" key="1">
    <citation type="journal article" date="2013" name="Genome Announc.">
        <title>Draft genome sequence of the moderately halophilic gammaproteobacterium Halomonas anticariensis FP35.</title>
        <authorList>
            <person name="Tahrioui A."/>
            <person name="Quesada E."/>
            <person name="Llamas I."/>
        </authorList>
    </citation>
    <scope>NUCLEOTIDE SEQUENCE [LARGE SCALE GENOMIC DNA]</scope>
    <source>
        <strain evidence="2">DSM 16096 / CECT 5854 / LMG 22089 / FP35</strain>
    </source>
</reference>
<evidence type="ECO:0000313" key="2">
    <source>
        <dbReference type="Proteomes" id="UP000014463"/>
    </source>
</evidence>
<gene>
    <name evidence="1" type="ORF">L861_16705</name>
</gene>
<evidence type="ECO:0000313" key="1">
    <source>
        <dbReference type="EMBL" id="EPC01511.1"/>
    </source>
</evidence>
<dbReference type="AlphaFoldDB" id="S2L9Y2"/>
<organism evidence="1 2">
    <name type="scientific">Litchfieldella anticariensis (strain DSM 16096 / CECT 5854 / CIP 108499 / LMG 22089 / FP35)</name>
    <name type="common">Halomonas anticariensis</name>
    <dbReference type="NCBI Taxonomy" id="1121939"/>
    <lineage>
        <taxon>Bacteria</taxon>
        <taxon>Pseudomonadati</taxon>
        <taxon>Pseudomonadota</taxon>
        <taxon>Gammaproteobacteria</taxon>
        <taxon>Oceanospirillales</taxon>
        <taxon>Halomonadaceae</taxon>
        <taxon>Litchfieldella</taxon>
    </lineage>
</organism>
<proteinExistence type="predicted"/>
<accession>S2L9Y2</accession>
<comment type="caution">
    <text evidence="1">The sequence shown here is derived from an EMBL/GenBank/DDBJ whole genome shotgun (WGS) entry which is preliminary data.</text>
</comment>
<dbReference type="EMBL" id="ASTJ01000034">
    <property type="protein sequence ID" value="EPC01511.1"/>
    <property type="molecule type" value="Genomic_DNA"/>
</dbReference>
<protein>
    <submittedName>
        <fullName evidence="1">Uncharacterized protein</fullName>
    </submittedName>
</protein>
<name>S2L9Y2_LITA3</name>
<dbReference type="STRING" id="1121939.L861_16705"/>
<dbReference type="Proteomes" id="UP000014463">
    <property type="component" value="Unassembled WGS sequence"/>
</dbReference>